<evidence type="ECO:0000313" key="1">
    <source>
        <dbReference type="EMBL" id="EAZ91826.1"/>
    </source>
</evidence>
<dbReference type="EMBL" id="AAXW01000011">
    <property type="protein sequence ID" value="EAZ91826.1"/>
    <property type="molecule type" value="Genomic_DNA"/>
</dbReference>
<evidence type="ECO:0000313" key="2">
    <source>
        <dbReference type="Proteomes" id="UP000003781"/>
    </source>
</evidence>
<organism evidence="1 2">
    <name type="scientific">Crocosphaera chwakensis CCY0110</name>
    <dbReference type="NCBI Taxonomy" id="391612"/>
    <lineage>
        <taxon>Bacteria</taxon>
        <taxon>Bacillati</taxon>
        <taxon>Cyanobacteriota</taxon>
        <taxon>Cyanophyceae</taxon>
        <taxon>Oscillatoriophycideae</taxon>
        <taxon>Chroococcales</taxon>
        <taxon>Aphanothecaceae</taxon>
        <taxon>Crocosphaera</taxon>
        <taxon>Crocosphaera chwakensis</taxon>
    </lineage>
</organism>
<dbReference type="Proteomes" id="UP000003781">
    <property type="component" value="Unassembled WGS sequence"/>
</dbReference>
<proteinExistence type="predicted"/>
<comment type="caution">
    <text evidence="1">The sequence shown here is derived from an EMBL/GenBank/DDBJ whole genome shotgun (WGS) entry which is preliminary data.</text>
</comment>
<accession>A3IP24</accession>
<sequence length="34" mass="4071">MSDHFILNDFLKLRVTFFGKIKLNLGIFKDKKDK</sequence>
<reference evidence="1 2" key="1">
    <citation type="submission" date="2007-03" db="EMBL/GenBank/DDBJ databases">
        <authorList>
            <person name="Stal L."/>
            <person name="Ferriera S."/>
            <person name="Johnson J."/>
            <person name="Kravitz S."/>
            <person name="Beeson K."/>
            <person name="Sutton G."/>
            <person name="Rogers Y.-H."/>
            <person name="Friedman R."/>
            <person name="Frazier M."/>
            <person name="Venter J.C."/>
        </authorList>
    </citation>
    <scope>NUCLEOTIDE SEQUENCE [LARGE SCALE GENOMIC DNA]</scope>
    <source>
        <strain evidence="1 2">CCY0110</strain>
    </source>
</reference>
<name>A3IP24_9CHRO</name>
<gene>
    <name evidence="1" type="ORF">CY0110_07694</name>
</gene>
<protein>
    <submittedName>
        <fullName evidence="1">Uncharacterized protein</fullName>
    </submittedName>
</protein>
<dbReference type="AlphaFoldDB" id="A3IP24"/>
<keyword evidence="2" id="KW-1185">Reference proteome</keyword>